<dbReference type="EMBL" id="CAJOBA010062058">
    <property type="protein sequence ID" value="CAF4335353.1"/>
    <property type="molecule type" value="Genomic_DNA"/>
</dbReference>
<dbReference type="Proteomes" id="UP000677228">
    <property type="component" value="Unassembled WGS sequence"/>
</dbReference>
<comment type="caution">
    <text evidence="1">The sequence shown here is derived from an EMBL/GenBank/DDBJ whole genome shotgun (WGS) entry which is preliminary data.</text>
</comment>
<reference evidence="1" key="1">
    <citation type="submission" date="2021-02" db="EMBL/GenBank/DDBJ databases">
        <authorList>
            <person name="Nowell W R."/>
        </authorList>
    </citation>
    <scope>NUCLEOTIDE SEQUENCE</scope>
</reference>
<proteinExistence type="predicted"/>
<dbReference type="Gene3D" id="3.30.70.1820">
    <property type="entry name" value="L1 transposable element, RRM domain"/>
    <property type="match status" value="1"/>
</dbReference>
<dbReference type="EMBL" id="CAJNOK010039653">
    <property type="protein sequence ID" value="CAF1546301.1"/>
    <property type="molecule type" value="Genomic_DNA"/>
</dbReference>
<evidence type="ECO:0000313" key="2">
    <source>
        <dbReference type="EMBL" id="CAF4335353.1"/>
    </source>
</evidence>
<sequence length="256" mass="29503">MALTPFSLNDLKNSMIEQIKGNLEMQNTVTNVITTNNNDWNIIAPKVAEVLLAPVIEHLNSRLTVVESKMNDLERYHRTWSLRFLGFQEERNEIIPNKITAFLNKNLNINLCEDQIENCHRVGKPVRGKGRPIIVRFYSRPLRQQILRATYLLKQNKSNVFIVEDLTRKTLELFHFVRASLPADKKRSVITRNGRVYRKNPDNTLTPITDFSCKDDANQTSAIYTSQLSHSSNSLHQQHSKNDYLVQHDNGGCDDT</sequence>
<evidence type="ECO:0000313" key="1">
    <source>
        <dbReference type="EMBL" id="CAF1546301.1"/>
    </source>
</evidence>
<gene>
    <name evidence="1" type="ORF">OVA965_LOCUS39042</name>
    <name evidence="2" type="ORF">TMI583_LOCUS40293</name>
</gene>
<evidence type="ECO:0000313" key="3">
    <source>
        <dbReference type="Proteomes" id="UP000677228"/>
    </source>
</evidence>
<accession>A0A8S2FRV0</accession>
<dbReference type="Proteomes" id="UP000682733">
    <property type="component" value="Unassembled WGS sequence"/>
</dbReference>
<dbReference type="AlphaFoldDB" id="A0A8S2FRV0"/>
<name>A0A8S2FRV0_9BILA</name>
<organism evidence="1 3">
    <name type="scientific">Didymodactylos carnosus</name>
    <dbReference type="NCBI Taxonomy" id="1234261"/>
    <lineage>
        <taxon>Eukaryota</taxon>
        <taxon>Metazoa</taxon>
        <taxon>Spiralia</taxon>
        <taxon>Gnathifera</taxon>
        <taxon>Rotifera</taxon>
        <taxon>Eurotatoria</taxon>
        <taxon>Bdelloidea</taxon>
        <taxon>Philodinida</taxon>
        <taxon>Philodinidae</taxon>
        <taxon>Didymodactylos</taxon>
    </lineage>
</organism>
<protein>
    <submittedName>
        <fullName evidence="1">Uncharacterized protein</fullName>
    </submittedName>
</protein>